<dbReference type="Pfam" id="PF06707">
    <property type="entry name" value="DUF1194"/>
    <property type="match status" value="1"/>
</dbReference>
<dbReference type="Proteomes" id="UP000731907">
    <property type="component" value="Unassembled WGS sequence"/>
</dbReference>
<feature type="transmembrane region" description="Helical" evidence="1">
    <location>
        <begin position="20"/>
        <end position="37"/>
    </location>
</feature>
<dbReference type="PROSITE" id="PS50234">
    <property type="entry name" value="VWFA"/>
    <property type="match status" value="1"/>
</dbReference>
<sequence length="259" mass="27581">MTGCGCGRASRRGHRGGTGGYLFGLFLLLLPATGAWASSHGLRSCADVALVLAIDASGSIDDREFRLQQHGYEMAFRDETVHVALGAAGRVDVAAVIWGDADFAPQILPFRRLASPRDAEGFAQELGAIPRITTGNTGLGTGLNHALDLLEDPAVCAAQKIVDLSGDGRQMTARGRFGVIPLHSVRQRAEAMGVTINALAIETDERQLSDYFRKRVITGASAFVMRAADFHDFRDAITDKLVRELMAGVPRCSGPDCGG</sequence>
<organism evidence="3 4">
    <name type="scientific">Paragemmobacter amnigenus</name>
    <dbReference type="NCBI Taxonomy" id="2852097"/>
    <lineage>
        <taxon>Bacteria</taxon>
        <taxon>Pseudomonadati</taxon>
        <taxon>Pseudomonadota</taxon>
        <taxon>Alphaproteobacteria</taxon>
        <taxon>Rhodobacterales</taxon>
        <taxon>Paracoccaceae</taxon>
        <taxon>Paragemmobacter</taxon>
    </lineage>
</organism>
<keyword evidence="1" id="KW-1133">Transmembrane helix</keyword>
<keyword evidence="4" id="KW-1185">Reference proteome</keyword>
<accession>A0ABS6IZ74</accession>
<comment type="caution">
    <text evidence="3">The sequence shown here is derived from an EMBL/GenBank/DDBJ whole genome shotgun (WGS) entry which is preliminary data.</text>
</comment>
<evidence type="ECO:0000259" key="2">
    <source>
        <dbReference type="PROSITE" id="PS50234"/>
    </source>
</evidence>
<evidence type="ECO:0000313" key="3">
    <source>
        <dbReference type="EMBL" id="MBU9696592.1"/>
    </source>
</evidence>
<proteinExistence type="predicted"/>
<feature type="domain" description="VWFA" evidence="2">
    <location>
        <begin position="49"/>
        <end position="241"/>
    </location>
</feature>
<dbReference type="EMBL" id="JAAATX020000001">
    <property type="protein sequence ID" value="MBU9696592.1"/>
    <property type="molecule type" value="Genomic_DNA"/>
</dbReference>
<dbReference type="Gene3D" id="3.40.50.410">
    <property type="entry name" value="von Willebrand factor, type A domain"/>
    <property type="match status" value="1"/>
</dbReference>
<evidence type="ECO:0000256" key="1">
    <source>
        <dbReference type="SAM" id="Phobius"/>
    </source>
</evidence>
<evidence type="ECO:0000313" key="4">
    <source>
        <dbReference type="Proteomes" id="UP000731907"/>
    </source>
</evidence>
<dbReference type="InterPro" id="IPR002035">
    <property type="entry name" value="VWF_A"/>
</dbReference>
<dbReference type="InterPro" id="IPR010607">
    <property type="entry name" value="DUF1194"/>
</dbReference>
<dbReference type="RefSeq" id="WP_161760618.1">
    <property type="nucleotide sequence ID" value="NZ_JAAATX020000001.1"/>
</dbReference>
<name>A0ABS6IZ74_9RHOB</name>
<protein>
    <submittedName>
        <fullName evidence="3">DUF1194 domain-containing protein</fullName>
    </submittedName>
</protein>
<gene>
    <name evidence="3" type="ORF">GU927_001905</name>
</gene>
<keyword evidence="1" id="KW-0472">Membrane</keyword>
<dbReference type="InterPro" id="IPR036465">
    <property type="entry name" value="vWFA_dom_sf"/>
</dbReference>
<reference evidence="3 4" key="1">
    <citation type="submission" date="2021-06" db="EMBL/GenBank/DDBJ databases">
        <title>Rhodobacteraceae bacterium strain HSP-20.</title>
        <authorList>
            <person name="Chen W.-M."/>
        </authorList>
    </citation>
    <scope>NUCLEOTIDE SEQUENCE [LARGE SCALE GENOMIC DNA]</scope>
    <source>
        <strain evidence="3 4">HSP-20</strain>
    </source>
</reference>
<dbReference type="SUPFAM" id="SSF53300">
    <property type="entry name" value="vWA-like"/>
    <property type="match status" value="1"/>
</dbReference>
<keyword evidence="1" id="KW-0812">Transmembrane</keyword>